<dbReference type="KEGG" id="bvs:BARVI_11790"/>
<dbReference type="Pfam" id="PF04616">
    <property type="entry name" value="Glyco_hydro_43"/>
    <property type="match status" value="1"/>
</dbReference>
<organism evidence="6 7">
    <name type="scientific">Barnesiella viscericola DSM 18177</name>
    <dbReference type="NCBI Taxonomy" id="880074"/>
    <lineage>
        <taxon>Bacteria</taxon>
        <taxon>Pseudomonadati</taxon>
        <taxon>Bacteroidota</taxon>
        <taxon>Bacteroidia</taxon>
        <taxon>Bacteroidales</taxon>
        <taxon>Barnesiellaceae</taxon>
        <taxon>Barnesiella</taxon>
    </lineage>
</organism>
<gene>
    <name evidence="6" type="ORF">BARVI_11790</name>
</gene>
<dbReference type="GO" id="GO:0005975">
    <property type="term" value="P:carbohydrate metabolic process"/>
    <property type="evidence" value="ECO:0007669"/>
    <property type="project" value="InterPro"/>
</dbReference>
<name>W0EW61_9BACT</name>
<evidence type="ECO:0000256" key="3">
    <source>
        <dbReference type="ARBA" id="ARBA00022801"/>
    </source>
</evidence>
<comment type="pathway">
    <text evidence="1">Glycan metabolism; L-arabinan degradation.</text>
</comment>
<comment type="similarity">
    <text evidence="2 5">Belongs to the glycosyl hydrolase 43 family.</text>
</comment>
<evidence type="ECO:0000313" key="6">
    <source>
        <dbReference type="EMBL" id="AHF13306.1"/>
    </source>
</evidence>
<sequence length="308" mass="34841">MNIDDINIRDPFILTDNVKKIYYMYRTSDSIMADGKVRGGVEVFTSRDLKKWNGPQTVMRIPADNGLTGTVWAPEVHKYHGKYYLFATINSDIKWKKRKEGWGDYTWRGTQIFHADRPEGPFKPFDCFVTTPMDWMALDGTLWVENGTPYMVFCHEWVQTEDGTMEAVELKSDLSAMAGEPQTLFYGSAPDWSTGIEPSPGSPKGYITDGCYLYRTKTGKLLMIWSSFSNGDYAIGIAESITGSVKGPWRQQEKPLFVKNGGHGMIFKTFDGGLRLILHQPNSPLGAERAKIFELEDTGNTLQLKNKQ</sequence>
<evidence type="ECO:0000313" key="7">
    <source>
        <dbReference type="Proteomes" id="UP000018901"/>
    </source>
</evidence>
<dbReference type="EMBL" id="CP007034">
    <property type="protein sequence ID" value="AHF13306.1"/>
    <property type="molecule type" value="Genomic_DNA"/>
</dbReference>
<dbReference type="Gene3D" id="2.115.10.20">
    <property type="entry name" value="Glycosyl hydrolase domain, family 43"/>
    <property type="match status" value="1"/>
</dbReference>
<dbReference type="GO" id="GO:0004553">
    <property type="term" value="F:hydrolase activity, hydrolyzing O-glycosyl compounds"/>
    <property type="evidence" value="ECO:0007669"/>
    <property type="project" value="InterPro"/>
</dbReference>
<keyword evidence="3 5" id="KW-0378">Hydrolase</keyword>
<evidence type="ECO:0000256" key="2">
    <source>
        <dbReference type="ARBA" id="ARBA00009865"/>
    </source>
</evidence>
<dbReference type="InterPro" id="IPR006710">
    <property type="entry name" value="Glyco_hydro_43"/>
</dbReference>
<keyword evidence="4 5" id="KW-0326">Glycosidase</keyword>
<dbReference type="SUPFAM" id="SSF75005">
    <property type="entry name" value="Arabinanase/levansucrase/invertase"/>
    <property type="match status" value="1"/>
</dbReference>
<evidence type="ECO:0000256" key="1">
    <source>
        <dbReference type="ARBA" id="ARBA00004834"/>
    </source>
</evidence>
<dbReference type="InterPro" id="IPR023296">
    <property type="entry name" value="Glyco_hydro_beta-prop_sf"/>
</dbReference>
<keyword evidence="7" id="KW-1185">Reference proteome</keyword>
<dbReference type="PANTHER" id="PTHR43301:SF3">
    <property type="entry name" value="ARABINAN ENDO-1,5-ALPHA-L-ARABINOSIDASE A-RELATED"/>
    <property type="match status" value="1"/>
</dbReference>
<dbReference type="PANTHER" id="PTHR43301">
    <property type="entry name" value="ARABINAN ENDO-1,5-ALPHA-L-ARABINOSIDASE"/>
    <property type="match status" value="1"/>
</dbReference>
<proteinExistence type="inferred from homology"/>
<evidence type="ECO:0000256" key="4">
    <source>
        <dbReference type="ARBA" id="ARBA00023295"/>
    </source>
</evidence>
<protein>
    <submittedName>
        <fullName evidence="6">Glycoside hydrolase</fullName>
    </submittedName>
</protein>
<dbReference type="HOGENOM" id="CLU_048744_0_0_10"/>
<dbReference type="eggNOG" id="COG3507">
    <property type="taxonomic scope" value="Bacteria"/>
</dbReference>
<dbReference type="InterPro" id="IPR050727">
    <property type="entry name" value="GH43_arabinanases"/>
</dbReference>
<evidence type="ECO:0000256" key="5">
    <source>
        <dbReference type="RuleBase" id="RU361187"/>
    </source>
</evidence>
<dbReference type="CDD" id="cd08981">
    <property type="entry name" value="GH43_Bt1873-like"/>
    <property type="match status" value="1"/>
</dbReference>
<reference evidence="6 7" key="1">
    <citation type="submission" date="2013-12" db="EMBL/GenBank/DDBJ databases">
        <authorList>
            <consortium name="DOE Joint Genome Institute"/>
            <person name="Eisen J."/>
            <person name="Huntemann M."/>
            <person name="Han J."/>
            <person name="Chen A."/>
            <person name="Kyrpides N."/>
            <person name="Mavromatis K."/>
            <person name="Markowitz V."/>
            <person name="Palaniappan K."/>
            <person name="Ivanova N."/>
            <person name="Schaumberg A."/>
            <person name="Pati A."/>
            <person name="Liolios K."/>
            <person name="Nordberg H.P."/>
            <person name="Cantor M.N."/>
            <person name="Hua S.X."/>
            <person name="Woyke T."/>
        </authorList>
    </citation>
    <scope>NUCLEOTIDE SEQUENCE [LARGE SCALE GENOMIC DNA]</scope>
    <source>
        <strain evidence="7">DSM 18177</strain>
    </source>
</reference>
<dbReference type="STRING" id="880074.BARVI_11790"/>
<dbReference type="Proteomes" id="UP000018901">
    <property type="component" value="Chromosome"/>
</dbReference>
<dbReference type="AlphaFoldDB" id="W0EW61"/>
<accession>W0EW61</accession>